<proteinExistence type="predicted"/>
<accession>A0A0V0GXY6</accession>
<name>A0A0V0GXY6_SOLCH</name>
<protein>
    <submittedName>
        <fullName evidence="1">Putative ovule protein</fullName>
    </submittedName>
</protein>
<reference evidence="1" key="1">
    <citation type="submission" date="2015-12" db="EMBL/GenBank/DDBJ databases">
        <title>Gene expression during late stages of embryo sac development: a critical building block for successful pollen-pistil interactions.</title>
        <authorList>
            <person name="Liu Y."/>
            <person name="Joly V."/>
            <person name="Sabar M."/>
            <person name="Matton D.P."/>
        </authorList>
    </citation>
    <scope>NUCLEOTIDE SEQUENCE</scope>
</reference>
<dbReference type="EMBL" id="GEDG01028728">
    <property type="protein sequence ID" value="JAP12991.1"/>
    <property type="molecule type" value="Transcribed_RNA"/>
</dbReference>
<sequence length="66" mass="7442">MISHTHQHPITVLPHLPISIQNLSSTPISVQYMPCHTRQHPIYALPYSSASNICPAMPKHDFLITK</sequence>
<dbReference type="AlphaFoldDB" id="A0A0V0GXY6"/>
<evidence type="ECO:0000313" key="1">
    <source>
        <dbReference type="EMBL" id="JAP12991.1"/>
    </source>
</evidence>
<organism evidence="1">
    <name type="scientific">Solanum chacoense</name>
    <name type="common">Chaco potato</name>
    <dbReference type="NCBI Taxonomy" id="4108"/>
    <lineage>
        <taxon>Eukaryota</taxon>
        <taxon>Viridiplantae</taxon>
        <taxon>Streptophyta</taxon>
        <taxon>Embryophyta</taxon>
        <taxon>Tracheophyta</taxon>
        <taxon>Spermatophyta</taxon>
        <taxon>Magnoliopsida</taxon>
        <taxon>eudicotyledons</taxon>
        <taxon>Gunneridae</taxon>
        <taxon>Pentapetalae</taxon>
        <taxon>asterids</taxon>
        <taxon>lamiids</taxon>
        <taxon>Solanales</taxon>
        <taxon>Solanaceae</taxon>
        <taxon>Solanoideae</taxon>
        <taxon>Solaneae</taxon>
        <taxon>Solanum</taxon>
    </lineage>
</organism>